<dbReference type="PANTHER" id="PTHR22955">
    <property type="entry name" value="RETROTRANSPOSON"/>
    <property type="match status" value="1"/>
</dbReference>
<dbReference type="OrthoDB" id="5872779at2759"/>
<dbReference type="WBParaSite" id="EVEC_0000910701-mRNA-1">
    <property type="protein sequence ID" value="EVEC_0000910701-mRNA-1"/>
    <property type="gene ID" value="EVEC_0000910701"/>
</dbReference>
<dbReference type="STRING" id="51028.A0A158QBC8"/>
<evidence type="ECO:0000256" key="1">
    <source>
        <dbReference type="SAM" id="MobiDB-lite"/>
    </source>
</evidence>
<evidence type="ECO:0000313" key="3">
    <source>
        <dbReference type="Proteomes" id="UP000274131"/>
    </source>
</evidence>
<gene>
    <name evidence="2" type="ORF">EVEC_LOCUS8548</name>
</gene>
<dbReference type="Proteomes" id="UP000274131">
    <property type="component" value="Unassembled WGS sequence"/>
</dbReference>
<name>A0A158QBC8_ENTVE</name>
<organism evidence="4">
    <name type="scientific">Enterobius vermicularis</name>
    <name type="common">Human pinworm</name>
    <dbReference type="NCBI Taxonomy" id="51028"/>
    <lineage>
        <taxon>Eukaryota</taxon>
        <taxon>Metazoa</taxon>
        <taxon>Ecdysozoa</taxon>
        <taxon>Nematoda</taxon>
        <taxon>Chromadorea</taxon>
        <taxon>Rhabditida</taxon>
        <taxon>Spirurina</taxon>
        <taxon>Oxyuridomorpha</taxon>
        <taxon>Oxyuroidea</taxon>
        <taxon>Oxyuridae</taxon>
        <taxon>Enterobius</taxon>
    </lineage>
</organism>
<feature type="region of interest" description="Disordered" evidence="1">
    <location>
        <begin position="198"/>
        <end position="218"/>
    </location>
</feature>
<proteinExistence type="predicted"/>
<accession>A0A158QBC8</accession>
<reference evidence="4" key="1">
    <citation type="submission" date="2016-04" db="UniProtKB">
        <authorList>
            <consortium name="WormBaseParasite"/>
        </authorList>
    </citation>
    <scope>IDENTIFICATION</scope>
</reference>
<dbReference type="AlphaFoldDB" id="A0A158QBC8"/>
<protein>
    <submittedName>
        <fullName evidence="4">Cytokine receptor-like factor 3</fullName>
    </submittedName>
</protein>
<sequence>MKTRTVESKYEGDTQLRRVWKALAGSDSGDRVCQGGVTVEILAEFERTLQASLQCARKGFIRQCIRRPKCKNKIKERAHLQKLLHRIRLEVTGKRERRRPNKSERSNISALRLGLGSRCCTAKLIRSAVESKMRVKILNNRIELRKDDTNTRTLRLRFAAQPSLKPLILKDNEIDKSPLQDKIVKFWTPIVGDKKETYPKESEEYVPSEDNPADMGSRGCTPNELKNNDLWWSGSDWLTEPFSKWPLDIQLDMQQSSVKLEENKEEKSTVSSNYKVRKQLCDDIMLSTDAETILVKQTQIKIDNNKIQKWNLHRDSNKLYRVHVRLGNASYWKPSLYLPNDDRLTYLLILKCYEQNMHAGVSHTLSLDYMGPTNVDNSTYRKVMVSKVWIALFTCFTTRAIHSELADDLKTNGDENYIINTLGSAPGCQPQEEQCVTKENTLT</sequence>
<evidence type="ECO:0000313" key="2">
    <source>
        <dbReference type="EMBL" id="VDD93797.1"/>
    </source>
</evidence>
<keyword evidence="3" id="KW-1185">Reference proteome</keyword>
<dbReference type="PANTHER" id="PTHR22955:SF77">
    <property type="entry name" value="ASPARTIC PUTATIVE DOMAIN-CONTAINING PROTEIN-RELATED"/>
    <property type="match status" value="1"/>
</dbReference>
<dbReference type="EMBL" id="UXUI01009475">
    <property type="protein sequence ID" value="VDD93797.1"/>
    <property type="molecule type" value="Genomic_DNA"/>
</dbReference>
<reference evidence="2 3" key="2">
    <citation type="submission" date="2018-10" db="EMBL/GenBank/DDBJ databases">
        <authorList>
            <consortium name="Pathogen Informatics"/>
        </authorList>
    </citation>
    <scope>NUCLEOTIDE SEQUENCE [LARGE SCALE GENOMIC DNA]</scope>
</reference>
<evidence type="ECO:0000313" key="4">
    <source>
        <dbReference type="WBParaSite" id="EVEC_0000910701-mRNA-1"/>
    </source>
</evidence>